<dbReference type="InterPro" id="IPR038488">
    <property type="entry name" value="Integrase_DNA-bd_sf"/>
</dbReference>
<comment type="similarity">
    <text evidence="1">Belongs to the 'phage' integrase family.</text>
</comment>
<feature type="domain" description="Tyr recombinase" evidence="5">
    <location>
        <begin position="235"/>
        <end position="413"/>
    </location>
</feature>
<dbReference type="InterPro" id="IPR013762">
    <property type="entry name" value="Integrase-like_cat_sf"/>
</dbReference>
<accession>A0A936Z6H4</accession>
<dbReference type="InterPro" id="IPR010998">
    <property type="entry name" value="Integrase_recombinase_N"/>
</dbReference>
<evidence type="ECO:0000256" key="2">
    <source>
        <dbReference type="ARBA" id="ARBA00022908"/>
    </source>
</evidence>
<keyword evidence="4" id="KW-0233">DNA recombination</keyword>
<dbReference type="Pfam" id="PF00589">
    <property type="entry name" value="Phage_integrase"/>
    <property type="match status" value="1"/>
</dbReference>
<dbReference type="InterPro" id="IPR011010">
    <property type="entry name" value="DNA_brk_join_enz"/>
</dbReference>
<name>A0A936Z6H4_9BURK</name>
<keyword evidence="3" id="KW-0238">DNA-binding</keyword>
<dbReference type="InterPro" id="IPR053876">
    <property type="entry name" value="Phage_int_M"/>
</dbReference>
<evidence type="ECO:0000256" key="4">
    <source>
        <dbReference type="ARBA" id="ARBA00023172"/>
    </source>
</evidence>
<dbReference type="Pfam" id="PF13356">
    <property type="entry name" value="Arm-DNA-bind_3"/>
    <property type="match status" value="1"/>
</dbReference>
<reference evidence="6 7" key="1">
    <citation type="journal article" date="2017" name="Int. J. Syst. Evol. Microbiol.">
        <title>Ramlibacter monticola sp. nov., isolated from forest soil.</title>
        <authorList>
            <person name="Chaudhary D.K."/>
            <person name="Kim J."/>
        </authorList>
    </citation>
    <scope>NUCLEOTIDE SEQUENCE [LARGE SCALE GENOMIC DNA]</scope>
    <source>
        <strain evidence="6 7">KACC 19175</strain>
    </source>
</reference>
<dbReference type="Gene3D" id="3.30.160.390">
    <property type="entry name" value="Integrase, DNA-binding domain"/>
    <property type="match status" value="1"/>
</dbReference>
<dbReference type="InterPro" id="IPR050808">
    <property type="entry name" value="Phage_Integrase"/>
</dbReference>
<dbReference type="PANTHER" id="PTHR30629:SF2">
    <property type="entry name" value="PROPHAGE INTEGRASE INTS-RELATED"/>
    <property type="match status" value="1"/>
</dbReference>
<dbReference type="Gene3D" id="1.10.150.130">
    <property type="match status" value="1"/>
</dbReference>
<dbReference type="PROSITE" id="PS51898">
    <property type="entry name" value="TYR_RECOMBINASE"/>
    <property type="match status" value="1"/>
</dbReference>
<dbReference type="Gene3D" id="1.10.443.10">
    <property type="entry name" value="Intergrase catalytic core"/>
    <property type="match status" value="1"/>
</dbReference>
<evidence type="ECO:0000313" key="6">
    <source>
        <dbReference type="EMBL" id="MBL0394267.1"/>
    </source>
</evidence>
<proteinExistence type="inferred from homology"/>
<sequence>MARAKTVARLHLLTVKQIQNAGEGDHSDGGGLLLRIRGASSAWVFRFTAPSGRRREMGLGVAHRSSAAQAGESITAARRQTHEARELLRQGSDPIDAREGRRAVAQAAEQAKKASQVRERWTLARCARDYHERVIEPTRTTKHGAQWIASLEHHVPPALWHKPIAHIEAPELLQAMLGVRSLEDKNQRIPETLQRVRQRLEAVFEDAQFHKRCTTNPALAIRRKMREAIPKKQSGQFAALPYREAPAFMARLREAEGVAARCLEFAVLTAARTSEALLAEWSEIDLDAALWVVPAAKMKAGEEHFVQMSSPAVGLLRQMQAMKLHPRWVFPSPMKLDRPMSNMAMLTVLGRMKMRDRTTVHGLCRATFSTWANDTGAARPDVIEACLAHEESNRVRAAYNRAQFTEERRALLAAWGDYLTDTAQVLPFARAA</sequence>
<dbReference type="Proteomes" id="UP000599109">
    <property type="component" value="Unassembled WGS sequence"/>
</dbReference>
<keyword evidence="7" id="KW-1185">Reference proteome</keyword>
<dbReference type="InterPro" id="IPR002104">
    <property type="entry name" value="Integrase_catalytic"/>
</dbReference>
<evidence type="ECO:0000259" key="5">
    <source>
        <dbReference type="PROSITE" id="PS51898"/>
    </source>
</evidence>
<organism evidence="6 7">
    <name type="scientific">Ramlibacter monticola</name>
    <dbReference type="NCBI Taxonomy" id="1926872"/>
    <lineage>
        <taxon>Bacteria</taxon>
        <taxon>Pseudomonadati</taxon>
        <taxon>Pseudomonadota</taxon>
        <taxon>Betaproteobacteria</taxon>
        <taxon>Burkholderiales</taxon>
        <taxon>Comamonadaceae</taxon>
        <taxon>Ramlibacter</taxon>
    </lineage>
</organism>
<dbReference type="Pfam" id="PF22022">
    <property type="entry name" value="Phage_int_M"/>
    <property type="match status" value="1"/>
</dbReference>
<dbReference type="GO" id="GO:0006310">
    <property type="term" value="P:DNA recombination"/>
    <property type="evidence" value="ECO:0007669"/>
    <property type="project" value="UniProtKB-KW"/>
</dbReference>
<comment type="caution">
    <text evidence="6">The sequence shown here is derived from an EMBL/GenBank/DDBJ whole genome shotgun (WGS) entry which is preliminary data.</text>
</comment>
<gene>
    <name evidence="6" type="ORF">JJ685_24220</name>
</gene>
<protein>
    <submittedName>
        <fullName evidence="6">Tyrosine-type recombinase/integrase</fullName>
    </submittedName>
</protein>
<dbReference type="SUPFAM" id="SSF56349">
    <property type="entry name" value="DNA breaking-rejoining enzymes"/>
    <property type="match status" value="1"/>
</dbReference>
<dbReference type="AlphaFoldDB" id="A0A936Z6H4"/>
<dbReference type="CDD" id="cd00801">
    <property type="entry name" value="INT_P4_C"/>
    <property type="match status" value="1"/>
</dbReference>
<dbReference type="GO" id="GO:0003677">
    <property type="term" value="F:DNA binding"/>
    <property type="evidence" value="ECO:0007669"/>
    <property type="project" value="UniProtKB-KW"/>
</dbReference>
<evidence type="ECO:0000313" key="7">
    <source>
        <dbReference type="Proteomes" id="UP000599109"/>
    </source>
</evidence>
<evidence type="ECO:0000256" key="1">
    <source>
        <dbReference type="ARBA" id="ARBA00008857"/>
    </source>
</evidence>
<dbReference type="PANTHER" id="PTHR30629">
    <property type="entry name" value="PROPHAGE INTEGRASE"/>
    <property type="match status" value="1"/>
</dbReference>
<dbReference type="EMBL" id="JAEQNE010000007">
    <property type="protein sequence ID" value="MBL0394267.1"/>
    <property type="molecule type" value="Genomic_DNA"/>
</dbReference>
<keyword evidence="2" id="KW-0229">DNA integration</keyword>
<dbReference type="RefSeq" id="WP_201676923.1">
    <property type="nucleotide sequence ID" value="NZ_JAEQNE010000007.1"/>
</dbReference>
<dbReference type="GO" id="GO:0015074">
    <property type="term" value="P:DNA integration"/>
    <property type="evidence" value="ECO:0007669"/>
    <property type="project" value="UniProtKB-KW"/>
</dbReference>
<evidence type="ECO:0000256" key="3">
    <source>
        <dbReference type="ARBA" id="ARBA00023125"/>
    </source>
</evidence>
<dbReference type="InterPro" id="IPR025166">
    <property type="entry name" value="Integrase_DNA_bind_dom"/>
</dbReference>